<keyword evidence="2" id="KW-1185">Reference proteome</keyword>
<gene>
    <name evidence="1" type="ORF">E6C50_04925</name>
</gene>
<dbReference type="EMBL" id="SSNZ01000002">
    <property type="protein sequence ID" value="THF51124.1"/>
    <property type="molecule type" value="Genomic_DNA"/>
</dbReference>
<reference evidence="1 2" key="1">
    <citation type="submission" date="2019-04" db="EMBL/GenBank/DDBJ databases">
        <title>Flavobacterium sp. nov. isolated from construction timber.</title>
        <authorList>
            <person name="Lin S.-Y."/>
            <person name="Chang C.-T."/>
            <person name="Young C.-C."/>
        </authorList>
    </citation>
    <scope>NUCLEOTIDE SEQUENCE [LARGE SCALE GENOMIC DNA]</scope>
    <source>
        <strain evidence="1 2">CC-CTC003</strain>
    </source>
</reference>
<comment type="caution">
    <text evidence="1">The sequence shown here is derived from an EMBL/GenBank/DDBJ whole genome shotgun (WGS) entry which is preliminary data.</text>
</comment>
<accession>A0A4S3ZYT2</accession>
<protein>
    <submittedName>
        <fullName evidence="1">Uncharacterized protein</fullName>
    </submittedName>
</protein>
<dbReference type="RefSeq" id="WP_136402111.1">
    <property type="nucleotide sequence ID" value="NZ_SSNZ01000002.1"/>
</dbReference>
<dbReference type="OrthoDB" id="670198at2"/>
<evidence type="ECO:0000313" key="1">
    <source>
        <dbReference type="EMBL" id="THF51124.1"/>
    </source>
</evidence>
<sequence>MTGTTLLHRQIHPNWIQNNFISEQAFLVENNIASLAFTPSEKDNKKLSVYNGEKFSAQDSFNHFTQNYVSAGVLSVTFAEVIAIKNLNAYEDNMSFDGHAVIDYSNIETPNQIRKSAKKLKNIAVKRGWTHKI</sequence>
<evidence type="ECO:0000313" key="2">
    <source>
        <dbReference type="Proteomes" id="UP000307507"/>
    </source>
</evidence>
<dbReference type="AlphaFoldDB" id="A0A4S3ZYT2"/>
<name>A0A4S3ZYT2_9FLAO</name>
<proteinExistence type="predicted"/>
<organism evidence="1 2">
    <name type="scientific">Flavobacterium supellecticarium</name>
    <dbReference type="NCBI Taxonomy" id="2565924"/>
    <lineage>
        <taxon>Bacteria</taxon>
        <taxon>Pseudomonadati</taxon>
        <taxon>Bacteroidota</taxon>
        <taxon>Flavobacteriia</taxon>
        <taxon>Flavobacteriales</taxon>
        <taxon>Flavobacteriaceae</taxon>
        <taxon>Flavobacterium</taxon>
    </lineage>
</organism>
<dbReference type="Proteomes" id="UP000307507">
    <property type="component" value="Unassembled WGS sequence"/>
</dbReference>